<feature type="transmembrane region" description="Helical" evidence="1">
    <location>
        <begin position="115"/>
        <end position="136"/>
    </location>
</feature>
<protein>
    <submittedName>
        <fullName evidence="2">Uncharacterized protein</fullName>
    </submittedName>
</protein>
<name>D1C7C0_SPHTD</name>
<dbReference type="HOGENOM" id="CLU_620974_0_0_0"/>
<sequence>MRGESAAEQLDRYIDALQRGEEPEIDAVADPDLASLCALAREVRRLGQAQWPDAEFPERAVAWLAQELRRPALRGSDTGDDHVELIPLNGYREQRAALPSDIADARRERRWARQWLEMVAAVLVVALVATVVGAILRQRSGMEEQGTAGQQPMITGFQATATATPTPAPTPTAVAVIATSELSALQAAAGFDLVAPSWLPEGLELDQTLPPMRLPAFTSVQFTYRDANGERVLTITQASPYEETRETMPAEIFDQAVEVDLGDGTIARVHEGDQMNQVWWQRGPTTVRLESGPVEEGGRILTTDELLTIARSMAPVPALEPPASLPPDAALPTSDAAVARAREVVLDLGGYESEAAANARLTVLAEPVALGMPAPDGLAPNAPIWHVEVTNALVPPECPEAGASVCGNGTIVIVLDAETGELLGWHGPDSAWQPPIDESTG</sequence>
<accession>D1C7C0</accession>
<dbReference type="Proteomes" id="UP000002027">
    <property type="component" value="Chromosome 1"/>
</dbReference>
<keyword evidence="3" id="KW-1185">Reference proteome</keyword>
<dbReference type="EMBL" id="CP001823">
    <property type="protein sequence ID" value="ACZ39766.1"/>
    <property type="molecule type" value="Genomic_DNA"/>
</dbReference>
<reference evidence="3" key="1">
    <citation type="submission" date="2009-11" db="EMBL/GenBank/DDBJ databases">
        <title>The complete chromosome 1 of Sphaerobacter thermophilus DSM 20745.</title>
        <authorList>
            <person name="Lucas S."/>
            <person name="Copeland A."/>
            <person name="Lapidus A."/>
            <person name="Glavina del Rio T."/>
            <person name="Dalin E."/>
            <person name="Tice H."/>
            <person name="Bruce D."/>
            <person name="Goodwin L."/>
            <person name="Pitluck S."/>
            <person name="Kyrpides N."/>
            <person name="Mavromatis K."/>
            <person name="Ivanova N."/>
            <person name="Mikhailova N."/>
            <person name="LaButti K.M."/>
            <person name="Clum A."/>
            <person name="Sun H.I."/>
            <person name="Brettin T."/>
            <person name="Detter J.C."/>
            <person name="Han C."/>
            <person name="Larimer F."/>
            <person name="Land M."/>
            <person name="Hauser L."/>
            <person name="Markowitz V."/>
            <person name="Cheng J.F."/>
            <person name="Hugenholtz P."/>
            <person name="Woyke T."/>
            <person name="Wu D."/>
            <person name="Steenblock K."/>
            <person name="Schneider S."/>
            <person name="Pukall R."/>
            <person name="Goeker M."/>
            <person name="Klenk H.P."/>
            <person name="Eisen J.A."/>
        </authorList>
    </citation>
    <scope>NUCLEOTIDE SEQUENCE [LARGE SCALE GENOMIC DNA]</scope>
    <source>
        <strain evidence="3">ATCC 49802 / DSM 20745 / S 6022</strain>
    </source>
</reference>
<reference evidence="2 3" key="2">
    <citation type="journal article" date="2010" name="Stand. Genomic Sci.">
        <title>Complete genome sequence of Desulfohalobium retbaense type strain (HR(100)).</title>
        <authorList>
            <person name="Spring S."/>
            <person name="Nolan M."/>
            <person name="Lapidus A."/>
            <person name="Glavina Del Rio T."/>
            <person name="Copeland A."/>
            <person name="Tice H."/>
            <person name="Cheng J.F."/>
            <person name="Lucas S."/>
            <person name="Land M."/>
            <person name="Chen F."/>
            <person name="Bruce D."/>
            <person name="Goodwin L."/>
            <person name="Pitluck S."/>
            <person name="Ivanova N."/>
            <person name="Mavromatis K."/>
            <person name="Mikhailova N."/>
            <person name="Pati A."/>
            <person name="Chen A."/>
            <person name="Palaniappan K."/>
            <person name="Hauser L."/>
            <person name="Chang Y.J."/>
            <person name="Jeffries C.D."/>
            <person name="Munk C."/>
            <person name="Kiss H."/>
            <person name="Chain P."/>
            <person name="Han C."/>
            <person name="Brettin T."/>
            <person name="Detter J.C."/>
            <person name="Schuler E."/>
            <person name="Goker M."/>
            <person name="Rohde M."/>
            <person name="Bristow J."/>
            <person name="Eisen J.A."/>
            <person name="Markowitz V."/>
            <person name="Hugenholtz P."/>
            <person name="Kyrpides N.C."/>
            <person name="Klenk H.P."/>
        </authorList>
    </citation>
    <scope>NUCLEOTIDE SEQUENCE [LARGE SCALE GENOMIC DNA]</scope>
    <source>
        <strain evidence="3">ATCC 49802 / DSM 20745 / S 6022</strain>
    </source>
</reference>
<dbReference type="RefSeq" id="WP_012872807.1">
    <property type="nucleotide sequence ID" value="NC_013523.1"/>
</dbReference>
<evidence type="ECO:0000313" key="3">
    <source>
        <dbReference type="Proteomes" id="UP000002027"/>
    </source>
</evidence>
<dbReference type="InParanoid" id="D1C7C0"/>
<keyword evidence="1" id="KW-1133">Transmembrane helix</keyword>
<evidence type="ECO:0000256" key="1">
    <source>
        <dbReference type="SAM" id="Phobius"/>
    </source>
</evidence>
<keyword evidence="1" id="KW-0472">Membrane</keyword>
<dbReference type="OrthoDB" id="10013866at2"/>
<proteinExistence type="predicted"/>
<keyword evidence="1" id="KW-0812">Transmembrane</keyword>
<organism evidence="2 3">
    <name type="scientific">Sphaerobacter thermophilus (strain ATCC 49802 / DSM 20745 / KCCM 41009 / NCIMB 13125 / S 6022)</name>
    <dbReference type="NCBI Taxonomy" id="479434"/>
    <lineage>
        <taxon>Bacteria</taxon>
        <taxon>Pseudomonadati</taxon>
        <taxon>Thermomicrobiota</taxon>
        <taxon>Thermomicrobia</taxon>
        <taxon>Sphaerobacterales</taxon>
        <taxon>Sphaerobacterineae</taxon>
        <taxon>Sphaerobacteraceae</taxon>
        <taxon>Sphaerobacter</taxon>
    </lineage>
</organism>
<evidence type="ECO:0000313" key="2">
    <source>
        <dbReference type="EMBL" id="ACZ39766.1"/>
    </source>
</evidence>
<gene>
    <name evidence="2" type="ordered locus">Sthe_2345</name>
</gene>
<dbReference type="AlphaFoldDB" id="D1C7C0"/>
<dbReference type="KEGG" id="sti:Sthe_2345"/>